<evidence type="ECO:0000259" key="6">
    <source>
        <dbReference type="SMART" id="SM00853"/>
    </source>
</evidence>
<evidence type="ECO:0000256" key="2">
    <source>
        <dbReference type="ARBA" id="ARBA00022763"/>
    </source>
</evidence>
<dbReference type="PANTHER" id="PTHR10073:SF12">
    <property type="entry name" value="DNA MISMATCH REPAIR PROTEIN MLH1"/>
    <property type="match status" value="1"/>
</dbReference>
<dbReference type="InterPro" id="IPR037198">
    <property type="entry name" value="MutL_C_sf"/>
</dbReference>
<protein>
    <recommendedName>
        <fullName evidence="4">DNA mismatch repair protein MutL</fullName>
    </recommendedName>
</protein>
<keyword evidence="8" id="KW-0540">Nuclease</keyword>
<dbReference type="FunFam" id="3.30.1370.100:FF:000004">
    <property type="entry name" value="DNA mismatch repair endonuclease MutL"/>
    <property type="match status" value="1"/>
</dbReference>
<dbReference type="InterPro" id="IPR038973">
    <property type="entry name" value="MutL/Mlh/Pms-like"/>
</dbReference>
<dbReference type="GO" id="GO:0140664">
    <property type="term" value="F:ATP-dependent DNA damage sensor activity"/>
    <property type="evidence" value="ECO:0007669"/>
    <property type="project" value="InterPro"/>
</dbReference>
<feature type="domain" description="DNA mismatch repair protein S5" evidence="7">
    <location>
        <begin position="208"/>
        <end position="326"/>
    </location>
</feature>
<dbReference type="InterPro" id="IPR036890">
    <property type="entry name" value="HATPase_C_sf"/>
</dbReference>
<dbReference type="GO" id="GO:0030983">
    <property type="term" value="F:mismatched DNA binding"/>
    <property type="evidence" value="ECO:0007669"/>
    <property type="project" value="InterPro"/>
</dbReference>
<dbReference type="Pfam" id="PF08676">
    <property type="entry name" value="MutL_C"/>
    <property type="match status" value="1"/>
</dbReference>
<dbReference type="Gene3D" id="3.30.1540.20">
    <property type="entry name" value="MutL, C-terminal domain, dimerisation subdomain"/>
    <property type="match status" value="1"/>
</dbReference>
<comment type="similarity">
    <text evidence="1 4">Belongs to the DNA mismatch repair MutL/HexB family.</text>
</comment>
<dbReference type="InterPro" id="IPR014790">
    <property type="entry name" value="MutL_C"/>
</dbReference>
<evidence type="ECO:0000313" key="9">
    <source>
        <dbReference type="Proteomes" id="UP000226357"/>
    </source>
</evidence>
<organism evidence="8 9">
    <name type="scientific">Bacillus cereus</name>
    <dbReference type="NCBI Taxonomy" id="1396"/>
    <lineage>
        <taxon>Bacteria</taxon>
        <taxon>Bacillati</taxon>
        <taxon>Bacillota</taxon>
        <taxon>Bacilli</taxon>
        <taxon>Bacillales</taxon>
        <taxon>Bacillaceae</taxon>
        <taxon>Bacillus</taxon>
        <taxon>Bacillus cereus group</taxon>
    </lineage>
</organism>
<dbReference type="InterPro" id="IPR042120">
    <property type="entry name" value="MutL_C_dimsub"/>
</dbReference>
<dbReference type="Pfam" id="PF13589">
    <property type="entry name" value="HATPase_c_3"/>
    <property type="match status" value="1"/>
</dbReference>
<feature type="region of interest" description="Disordered" evidence="5">
    <location>
        <begin position="382"/>
        <end position="401"/>
    </location>
</feature>
<gene>
    <name evidence="4" type="primary">mutL</name>
    <name evidence="8" type="ORF">COK38_09530</name>
</gene>
<dbReference type="InterPro" id="IPR014762">
    <property type="entry name" value="DNA_mismatch_repair_CS"/>
</dbReference>
<dbReference type="InterPro" id="IPR042121">
    <property type="entry name" value="MutL_C_regsub"/>
</dbReference>
<accession>A0AA44TGJ6</accession>
<dbReference type="InterPro" id="IPR013507">
    <property type="entry name" value="DNA_mismatch_S5_2-like"/>
</dbReference>
<sequence>MGKIRKLDDQLSNLIAAGEVVERPASVVKELVENSIDANSTSIEIHLEEAGLSKIRIIDNGDGIAEEDCIVAFERHATSKIKDENDLFRIRTLGFRGEALPSIASVSELELITSTGDAPGTHLVIKGGEIIKQEKTASRKGTDITVQNLFFNTPARLKYMKTIHTELGNITDIVYRIAMSHPEVSLKLFHNEKKLLHTSGNGDVRQVLAAIYSIQVAKKLIPIEAESLDFTIRGYVTLPEVTRASRNYMSTIVNGRYVRNYVLMKAIQQGYHTLLPVGRYPIGFLSIEMDPMLVDVNVHPAKLEVRFSKEQELLQLIEKTLQDAFKKIQLIPDAGVTTKKKEKDESVQEQFHFEHTKPKESPMPNIVLPTGMDEKQEEVSIRKQTPAPQLWQQPKQEWQPPQSLVREEESWQPSSKPIIEKSVQEAKEWDSSDEDFELEEIEEIQEIEMNGNDLPPLYPIGQMHGTYIFAQNDKGLYMIDQHAAQERINYEYFRDKVGQVTQEVQELLVPYRIDLSLTEFLRVEEQLEELKKVGLFLEQFGHQSFIVRSHPTWFPKGKETEIIDEMMQQVVKLKKVDIKKLREEAAIMMSCKASIKANQYLTNDQIFALLEKLRTTTNPYTCPHGRPILVHHSTYELEKMFKRVM</sequence>
<dbReference type="InterPro" id="IPR002099">
    <property type="entry name" value="MutL/Mlh/PMS"/>
</dbReference>
<dbReference type="GO" id="GO:0032300">
    <property type="term" value="C:mismatch repair complex"/>
    <property type="evidence" value="ECO:0007669"/>
    <property type="project" value="InterPro"/>
</dbReference>
<dbReference type="SUPFAM" id="SSF118116">
    <property type="entry name" value="DNA mismatch repair protein MutL"/>
    <property type="match status" value="1"/>
</dbReference>
<comment type="function">
    <text evidence="4">This protein is involved in the repair of mismatches in DNA. It is required for dam-dependent methyl-directed DNA mismatch repair. May act as a 'molecular matchmaker', a protein that promotes the formation of a stable complex between two or more DNA-binding proteins in an ATP-dependent manner without itself being part of a final effector complex.</text>
</comment>
<dbReference type="Gene3D" id="3.30.1370.100">
    <property type="entry name" value="MutL, C-terminal domain, regulatory subdomain"/>
    <property type="match status" value="1"/>
</dbReference>
<dbReference type="InterPro" id="IPR020568">
    <property type="entry name" value="Ribosomal_Su5_D2-typ_SF"/>
</dbReference>
<dbReference type="PANTHER" id="PTHR10073">
    <property type="entry name" value="DNA MISMATCH REPAIR PROTEIN MLH, PMS, MUTL"/>
    <property type="match status" value="1"/>
</dbReference>
<dbReference type="SUPFAM" id="SSF54211">
    <property type="entry name" value="Ribosomal protein S5 domain 2-like"/>
    <property type="match status" value="1"/>
</dbReference>
<keyword evidence="3 4" id="KW-0234">DNA repair</keyword>
<keyword evidence="2 4" id="KW-0227">DNA damage</keyword>
<dbReference type="RefSeq" id="WP_098522819.1">
    <property type="nucleotide sequence ID" value="NZ_NUYJ01000024.1"/>
</dbReference>
<feature type="domain" description="MutL C-terminal dimerisation" evidence="6">
    <location>
        <begin position="459"/>
        <end position="601"/>
    </location>
</feature>
<dbReference type="GO" id="GO:0005524">
    <property type="term" value="F:ATP binding"/>
    <property type="evidence" value="ECO:0007669"/>
    <property type="project" value="InterPro"/>
</dbReference>
<dbReference type="PROSITE" id="PS00058">
    <property type="entry name" value="DNA_MISMATCH_REPAIR_1"/>
    <property type="match status" value="1"/>
</dbReference>
<dbReference type="Gene3D" id="3.30.565.10">
    <property type="entry name" value="Histidine kinase-like ATPase, C-terminal domain"/>
    <property type="match status" value="1"/>
</dbReference>
<keyword evidence="8" id="KW-0255">Endonuclease</keyword>
<dbReference type="CDD" id="cd16926">
    <property type="entry name" value="HATPase_MutL-MLH-PMS-like"/>
    <property type="match status" value="1"/>
</dbReference>
<dbReference type="SMART" id="SM00853">
    <property type="entry name" value="MutL_C"/>
    <property type="match status" value="1"/>
</dbReference>
<dbReference type="AlphaFoldDB" id="A0AA44TGJ6"/>
<feature type="compositionally biased region" description="Low complexity" evidence="5">
    <location>
        <begin position="388"/>
        <end position="401"/>
    </location>
</feature>
<dbReference type="CDD" id="cd00782">
    <property type="entry name" value="MutL_Trans"/>
    <property type="match status" value="1"/>
</dbReference>
<dbReference type="HAMAP" id="MF_00149">
    <property type="entry name" value="DNA_mis_repair"/>
    <property type="match status" value="1"/>
</dbReference>
<evidence type="ECO:0000256" key="4">
    <source>
        <dbReference type="HAMAP-Rule" id="MF_00149"/>
    </source>
</evidence>
<evidence type="ECO:0000313" key="8">
    <source>
        <dbReference type="EMBL" id="PFS02412.1"/>
    </source>
</evidence>
<dbReference type="Gene3D" id="3.30.230.10">
    <property type="match status" value="1"/>
</dbReference>
<dbReference type="FunFam" id="3.30.230.10:FF:000036">
    <property type="entry name" value="DNA mismatch repair endonuclease MutL"/>
    <property type="match status" value="1"/>
</dbReference>
<keyword evidence="8" id="KW-0378">Hydrolase</keyword>
<evidence type="ECO:0000256" key="3">
    <source>
        <dbReference type="ARBA" id="ARBA00023204"/>
    </source>
</evidence>
<dbReference type="GO" id="GO:0016887">
    <property type="term" value="F:ATP hydrolysis activity"/>
    <property type="evidence" value="ECO:0007669"/>
    <property type="project" value="InterPro"/>
</dbReference>
<dbReference type="Pfam" id="PF01119">
    <property type="entry name" value="DNA_mis_repair"/>
    <property type="match status" value="1"/>
</dbReference>
<evidence type="ECO:0000259" key="7">
    <source>
        <dbReference type="SMART" id="SM01340"/>
    </source>
</evidence>
<reference evidence="8 9" key="1">
    <citation type="submission" date="2017-09" db="EMBL/GenBank/DDBJ databases">
        <title>Large-scale bioinformatics analysis of Bacillus genomes uncovers conserved roles of natural products in bacterial physiology.</title>
        <authorList>
            <consortium name="Agbiome Team Llc"/>
            <person name="Bleich R.M."/>
            <person name="Grubbs K.J."/>
            <person name="Santa Maria K.C."/>
            <person name="Allen S.E."/>
            <person name="Farag S."/>
            <person name="Shank E.A."/>
            <person name="Bowers A."/>
        </authorList>
    </citation>
    <scope>NUCLEOTIDE SEQUENCE [LARGE SCALE GENOMIC DNA]</scope>
    <source>
        <strain evidence="8 9">AFS067272</strain>
    </source>
</reference>
<evidence type="ECO:0000256" key="5">
    <source>
        <dbReference type="SAM" id="MobiDB-lite"/>
    </source>
</evidence>
<dbReference type="SUPFAM" id="SSF55874">
    <property type="entry name" value="ATPase domain of HSP90 chaperone/DNA topoisomerase II/histidine kinase"/>
    <property type="match status" value="1"/>
</dbReference>
<comment type="caution">
    <text evidence="8">The sequence shown here is derived from an EMBL/GenBank/DDBJ whole genome shotgun (WGS) entry which is preliminary data.</text>
</comment>
<name>A0AA44TGJ6_BACCE</name>
<evidence type="ECO:0000256" key="1">
    <source>
        <dbReference type="ARBA" id="ARBA00006082"/>
    </source>
</evidence>
<dbReference type="EMBL" id="NVBO01000070">
    <property type="protein sequence ID" value="PFS02412.1"/>
    <property type="molecule type" value="Genomic_DNA"/>
</dbReference>
<proteinExistence type="inferred from homology"/>
<dbReference type="GO" id="GO:0004519">
    <property type="term" value="F:endonuclease activity"/>
    <property type="evidence" value="ECO:0007669"/>
    <property type="project" value="UniProtKB-KW"/>
</dbReference>
<dbReference type="NCBIfam" id="TIGR00585">
    <property type="entry name" value="mutl"/>
    <property type="match status" value="1"/>
</dbReference>
<dbReference type="InterPro" id="IPR020667">
    <property type="entry name" value="DNA_mismatch_repair_MutL"/>
</dbReference>
<dbReference type="GO" id="GO:0006298">
    <property type="term" value="P:mismatch repair"/>
    <property type="evidence" value="ECO:0007669"/>
    <property type="project" value="UniProtKB-UniRule"/>
</dbReference>
<dbReference type="SMART" id="SM01340">
    <property type="entry name" value="DNA_mis_repair"/>
    <property type="match status" value="1"/>
</dbReference>
<dbReference type="FunFam" id="3.30.565.10:FF:000003">
    <property type="entry name" value="DNA mismatch repair endonuclease MutL"/>
    <property type="match status" value="1"/>
</dbReference>
<dbReference type="NCBIfam" id="NF000950">
    <property type="entry name" value="PRK00095.1-3"/>
    <property type="match status" value="1"/>
</dbReference>
<dbReference type="Proteomes" id="UP000226357">
    <property type="component" value="Unassembled WGS sequence"/>
</dbReference>
<dbReference type="InterPro" id="IPR014721">
    <property type="entry name" value="Ribsml_uS5_D2-typ_fold_subgr"/>
</dbReference>